<evidence type="ECO:0000256" key="1">
    <source>
        <dbReference type="ARBA" id="ARBA00010718"/>
    </source>
</evidence>
<feature type="compositionally biased region" description="Polar residues" evidence="7">
    <location>
        <begin position="615"/>
        <end position="626"/>
    </location>
</feature>
<feature type="chain" id="PRO_5041904770" description="carbonic anhydrase" evidence="8">
    <location>
        <begin position="27"/>
        <end position="1004"/>
    </location>
</feature>
<feature type="compositionally biased region" description="Basic and acidic residues" evidence="7">
    <location>
        <begin position="937"/>
        <end position="947"/>
    </location>
</feature>
<evidence type="ECO:0000313" key="11">
    <source>
        <dbReference type="Proteomes" id="UP001295423"/>
    </source>
</evidence>
<dbReference type="InterPro" id="IPR023561">
    <property type="entry name" value="Carbonic_anhydrase_a-class"/>
</dbReference>
<evidence type="ECO:0000256" key="3">
    <source>
        <dbReference type="ARBA" id="ARBA00022723"/>
    </source>
</evidence>
<feature type="compositionally biased region" description="Low complexity" evidence="7">
    <location>
        <begin position="362"/>
        <end position="404"/>
    </location>
</feature>
<evidence type="ECO:0000256" key="8">
    <source>
        <dbReference type="SAM" id="SignalP"/>
    </source>
</evidence>
<gene>
    <name evidence="10" type="ORF">CYCCA115_LOCUS6405</name>
</gene>
<dbReference type="PANTHER" id="PTHR18952:SF265">
    <property type="entry name" value="CARBONIC ANHYDRASE"/>
    <property type="match status" value="1"/>
</dbReference>
<evidence type="ECO:0000256" key="2">
    <source>
        <dbReference type="ARBA" id="ARBA00012925"/>
    </source>
</evidence>
<dbReference type="PANTHER" id="PTHR18952">
    <property type="entry name" value="CARBONIC ANHYDRASE"/>
    <property type="match status" value="1"/>
</dbReference>
<evidence type="ECO:0000259" key="9">
    <source>
        <dbReference type="Pfam" id="PF00194"/>
    </source>
</evidence>
<dbReference type="EC" id="4.2.1.1" evidence="2"/>
<feature type="compositionally biased region" description="Low complexity" evidence="7">
    <location>
        <begin position="627"/>
        <end position="639"/>
    </location>
</feature>
<dbReference type="Gene3D" id="3.10.200.10">
    <property type="entry name" value="Alpha carbonic anhydrase"/>
    <property type="match status" value="2"/>
</dbReference>
<keyword evidence="8" id="KW-0732">Signal</keyword>
<feature type="compositionally biased region" description="Low complexity" evidence="7">
    <location>
        <begin position="597"/>
        <end position="609"/>
    </location>
</feature>
<feature type="region of interest" description="Disordered" evidence="7">
    <location>
        <begin position="357"/>
        <end position="417"/>
    </location>
</feature>
<dbReference type="AlphaFoldDB" id="A0AAD2CNG5"/>
<dbReference type="SUPFAM" id="SSF51069">
    <property type="entry name" value="Carbonic anhydrase"/>
    <property type="match status" value="2"/>
</dbReference>
<comment type="catalytic activity">
    <reaction evidence="6">
        <text>hydrogencarbonate + H(+) = CO2 + H2O</text>
        <dbReference type="Rhea" id="RHEA:10748"/>
        <dbReference type="ChEBI" id="CHEBI:15377"/>
        <dbReference type="ChEBI" id="CHEBI:15378"/>
        <dbReference type="ChEBI" id="CHEBI:16526"/>
        <dbReference type="ChEBI" id="CHEBI:17544"/>
        <dbReference type="EC" id="4.2.1.1"/>
    </reaction>
</comment>
<keyword evidence="11" id="KW-1185">Reference proteome</keyword>
<evidence type="ECO:0000256" key="5">
    <source>
        <dbReference type="ARBA" id="ARBA00023239"/>
    </source>
</evidence>
<dbReference type="EMBL" id="CAKOGP040000779">
    <property type="protein sequence ID" value="CAJ1939061.1"/>
    <property type="molecule type" value="Genomic_DNA"/>
</dbReference>
<evidence type="ECO:0000256" key="7">
    <source>
        <dbReference type="SAM" id="MobiDB-lite"/>
    </source>
</evidence>
<feature type="domain" description="Alpha-carbonic anhydrase" evidence="9">
    <location>
        <begin position="841"/>
        <end position="924"/>
    </location>
</feature>
<keyword evidence="3" id="KW-0479">Metal-binding</keyword>
<keyword evidence="4" id="KW-0862">Zinc</keyword>
<sequence length="1004" mass="113129">MKATGRLLSFPYIVLTAMVCSQNVSADDTDRFNYRETVGNNYGPKDWDKVTCLNMESCQGWPDGYELGVGWELGDKNNCRWCPADGNHTCGVHHQSPIDLLRTAAETGHDTECYDYHWIAYEDGACKWNHMVKNGYTTPSQSFRINRHGLQIVTPVDENTGELQCEGSTGRQFPRLDYPKGFPDWWYLSHTDITVPSEHTQSGKRFAAEVHLSHFYSVEHDTRQVGKVAILLDVEDGAEHRRRWGFLDKLICQWREVEEQTRQECGLESAPPYPGCRNPARQEDEVIPPVNDPYPFINCDTIENHQRICKPTSCCEAERSSTEYCVNDIYGRYGDDMVGSICWWCCPNKLLDREDPPPSLFPISSGPTTTSPTSATPSTTGPTTSSPTAAIAPTTSAPSTHSPSFSEVPTSEVEMTISPSQFPSLEPSLVPSSVPSVLPDDPLIDCEQYDGLPGIDMRRICKDDSCCDPARSATDHCHYVYSLFGDQMAKVCLACCDPPKHIGPPPPPHPTYPEIDCSLVPNPYRMCKPNSCCGPVRSDSQYCTQTYIDFGEVMGSICWYCCSEPKEVDPWVLPPTVEPRPMEGPTGLPTGAPSHEPTSTSTRVSTPTVYPHKSNAPSQSSIFNPQTSSPTTTTLTPSHEPTLHTPWLCSEFDGTNGIDMRRICKDGGCCDPIRSSTDHCHHVYKFFGDAMKDFCSDCCQKELAPPPPVHKVYPPIDCTLVSNPFRICKPTSCCNEERSTTLYCQDVYETYGDAIGSICWYCCSLPKEVGPTGFRRLESDGGTRTKIAHANSVDEIQEKDILLPHGLWTQDLQMDASNFEIADDIEEQHLGSIEAYREKRDAENEEKQEGSLRRLQSSQASGDNYINVPYSPYEWMREVRTEYYFRYEGAQMVPPCFETVHYRVMKDPIRIHPIQLVELERLLAWRIAPKGSGPNECQRDTAGRERPGSNGNAVDLNRPLQDYSNIHRKVFCECIDWESKWTEDQKWCQLDKKTRFFDRPFNFL</sequence>
<accession>A0AAD2CNG5</accession>
<dbReference type="InterPro" id="IPR001148">
    <property type="entry name" value="CA_dom"/>
</dbReference>
<dbReference type="InterPro" id="IPR036398">
    <property type="entry name" value="CA_dom_sf"/>
</dbReference>
<dbReference type="Proteomes" id="UP001295423">
    <property type="component" value="Unassembled WGS sequence"/>
</dbReference>
<comment type="caution">
    <text evidence="10">The sequence shown here is derived from an EMBL/GenBank/DDBJ whole genome shotgun (WGS) entry which is preliminary data.</text>
</comment>
<keyword evidence="5" id="KW-0456">Lyase</keyword>
<proteinExistence type="inferred from homology"/>
<evidence type="ECO:0000256" key="4">
    <source>
        <dbReference type="ARBA" id="ARBA00022833"/>
    </source>
</evidence>
<feature type="signal peptide" evidence="8">
    <location>
        <begin position="1"/>
        <end position="26"/>
    </location>
</feature>
<reference evidence="10" key="1">
    <citation type="submission" date="2023-08" db="EMBL/GenBank/DDBJ databases">
        <authorList>
            <person name="Audoor S."/>
            <person name="Bilcke G."/>
        </authorList>
    </citation>
    <scope>NUCLEOTIDE SEQUENCE</scope>
</reference>
<feature type="region of interest" description="Disordered" evidence="7">
    <location>
        <begin position="575"/>
        <end position="639"/>
    </location>
</feature>
<organism evidence="10 11">
    <name type="scientific">Cylindrotheca closterium</name>
    <dbReference type="NCBI Taxonomy" id="2856"/>
    <lineage>
        <taxon>Eukaryota</taxon>
        <taxon>Sar</taxon>
        <taxon>Stramenopiles</taxon>
        <taxon>Ochrophyta</taxon>
        <taxon>Bacillariophyta</taxon>
        <taxon>Bacillariophyceae</taxon>
        <taxon>Bacillariophycidae</taxon>
        <taxon>Bacillariales</taxon>
        <taxon>Bacillariaceae</taxon>
        <taxon>Cylindrotheca</taxon>
    </lineage>
</organism>
<dbReference type="GO" id="GO:0008270">
    <property type="term" value="F:zinc ion binding"/>
    <property type="evidence" value="ECO:0007669"/>
    <property type="project" value="InterPro"/>
</dbReference>
<feature type="region of interest" description="Disordered" evidence="7">
    <location>
        <begin position="933"/>
        <end position="956"/>
    </location>
</feature>
<dbReference type="Pfam" id="PF00194">
    <property type="entry name" value="Carb_anhydrase"/>
    <property type="match status" value="1"/>
</dbReference>
<dbReference type="GO" id="GO:0004089">
    <property type="term" value="F:carbonate dehydratase activity"/>
    <property type="evidence" value="ECO:0007669"/>
    <property type="project" value="UniProtKB-EC"/>
</dbReference>
<evidence type="ECO:0000256" key="6">
    <source>
        <dbReference type="ARBA" id="ARBA00048348"/>
    </source>
</evidence>
<protein>
    <recommendedName>
        <fullName evidence="2">carbonic anhydrase</fullName>
        <ecNumber evidence="2">4.2.1.1</ecNumber>
    </recommendedName>
</protein>
<evidence type="ECO:0000313" key="10">
    <source>
        <dbReference type="EMBL" id="CAJ1939061.1"/>
    </source>
</evidence>
<comment type="similarity">
    <text evidence="1">Belongs to the alpha-carbonic anhydrase family.</text>
</comment>
<name>A0AAD2CNG5_9STRA</name>